<organism evidence="2 3">
    <name type="scientific">Uabimicrobium amorphum</name>
    <dbReference type="NCBI Taxonomy" id="2596890"/>
    <lineage>
        <taxon>Bacteria</taxon>
        <taxon>Pseudomonadati</taxon>
        <taxon>Planctomycetota</taxon>
        <taxon>Candidatus Uabimicrobiia</taxon>
        <taxon>Candidatus Uabimicrobiales</taxon>
        <taxon>Candidatus Uabimicrobiaceae</taxon>
        <taxon>Candidatus Uabimicrobium</taxon>
    </lineage>
</organism>
<dbReference type="InterPro" id="IPR036188">
    <property type="entry name" value="FAD/NAD-bd_sf"/>
</dbReference>
<proteinExistence type="predicted"/>
<evidence type="ECO:0000313" key="3">
    <source>
        <dbReference type="Proteomes" id="UP000326354"/>
    </source>
</evidence>
<evidence type="ECO:0000259" key="1">
    <source>
        <dbReference type="Pfam" id="PF07992"/>
    </source>
</evidence>
<dbReference type="Gene3D" id="3.50.50.60">
    <property type="entry name" value="FAD/NAD(P)-binding domain"/>
    <property type="match status" value="1"/>
</dbReference>
<reference evidence="2 3" key="1">
    <citation type="submission" date="2019-08" db="EMBL/GenBank/DDBJ databases">
        <title>Complete genome sequence of Candidatus Uab amorphum.</title>
        <authorList>
            <person name="Shiratori T."/>
            <person name="Suzuki S."/>
            <person name="Kakizawa Y."/>
            <person name="Ishida K."/>
        </authorList>
    </citation>
    <scope>NUCLEOTIDE SEQUENCE [LARGE SCALE GENOMIC DNA]</scope>
    <source>
        <strain evidence="2 3">SRT547</strain>
    </source>
</reference>
<gene>
    <name evidence="2" type="ORF">UABAM_01789</name>
</gene>
<sequence>MLEWIIIGGGIHGTLLANFLISSRKVQAHQIQILDPYPRLLSRWQHCTSNCGMEFLRSTLVHHIDVDPFSLRKYSRKSPVRHRFIEPYSRPSLKLFNEHCESVIQKNKLAKLHRQAAVKNIHVKRGYLQVESCAGTVDTKRVLLAIGSDSLHLPDWAKEVNAQHIFSPTFHRQKLDHCKSVAVVGGGISAAQTAMAMARQCAEAKVVLVTNHEPDIHRFDSDPGWIGGYLREFHKIEDYSVRRETINNARHRGSMTQEVAMTLKQMIAKNKIRMVVDHIKDVRSRDDDYVLQTAEESINCDRVILATGFEKKCPGQWLQSIISQCNLPQAACGYPIVDKNLHWAYNIFVSGALSELEIGPVARNIVGARIAASRIVEGVNH</sequence>
<dbReference type="PRINTS" id="PR00368">
    <property type="entry name" value="FADPNR"/>
</dbReference>
<dbReference type="Proteomes" id="UP000326354">
    <property type="component" value="Chromosome"/>
</dbReference>
<dbReference type="RefSeq" id="WP_151967636.1">
    <property type="nucleotide sequence ID" value="NZ_AP019860.1"/>
</dbReference>
<dbReference type="PANTHER" id="PTHR38663">
    <property type="match status" value="1"/>
</dbReference>
<dbReference type="EMBL" id="AP019860">
    <property type="protein sequence ID" value="BBM83437.1"/>
    <property type="molecule type" value="Genomic_DNA"/>
</dbReference>
<dbReference type="AlphaFoldDB" id="A0A5S9F298"/>
<protein>
    <recommendedName>
        <fullName evidence="1">FAD/NAD(P)-binding domain-containing protein</fullName>
    </recommendedName>
</protein>
<dbReference type="KEGG" id="uam:UABAM_01789"/>
<dbReference type="OrthoDB" id="370110at2"/>
<dbReference type="SUPFAM" id="SSF51905">
    <property type="entry name" value="FAD/NAD(P)-binding domain"/>
    <property type="match status" value="1"/>
</dbReference>
<evidence type="ECO:0000313" key="2">
    <source>
        <dbReference type="EMBL" id="BBM83437.1"/>
    </source>
</evidence>
<accession>A0A5S9F298</accession>
<dbReference type="GO" id="GO:0016491">
    <property type="term" value="F:oxidoreductase activity"/>
    <property type="evidence" value="ECO:0007669"/>
    <property type="project" value="InterPro"/>
</dbReference>
<dbReference type="PANTHER" id="PTHR38663:SF1">
    <property type="entry name" value="L-ORNITHINE N(5)-MONOOXYGENASE"/>
    <property type="match status" value="1"/>
</dbReference>
<dbReference type="InterPro" id="IPR023753">
    <property type="entry name" value="FAD/NAD-binding_dom"/>
</dbReference>
<keyword evidence="3" id="KW-1185">Reference proteome</keyword>
<dbReference type="Pfam" id="PF07992">
    <property type="entry name" value="Pyr_redox_2"/>
    <property type="match status" value="1"/>
</dbReference>
<feature type="domain" description="FAD/NAD(P)-binding" evidence="1">
    <location>
        <begin position="5"/>
        <end position="352"/>
    </location>
</feature>
<name>A0A5S9F298_UABAM</name>